<dbReference type="Pfam" id="PF00704">
    <property type="entry name" value="Glyco_hydro_18"/>
    <property type="match status" value="1"/>
</dbReference>
<dbReference type="Proteomes" id="UP001329430">
    <property type="component" value="Chromosome 3"/>
</dbReference>
<dbReference type="InterPro" id="IPR017853">
    <property type="entry name" value="GH"/>
</dbReference>
<evidence type="ECO:0000256" key="8">
    <source>
        <dbReference type="ARBA" id="ARBA00023157"/>
    </source>
</evidence>
<evidence type="ECO:0000256" key="11">
    <source>
        <dbReference type="ARBA" id="ARBA00023326"/>
    </source>
</evidence>
<evidence type="ECO:0000256" key="12">
    <source>
        <dbReference type="RuleBase" id="RU000489"/>
    </source>
</evidence>
<dbReference type="EMBL" id="JAVRBK010000003">
    <property type="protein sequence ID" value="KAK5645959.1"/>
    <property type="molecule type" value="Genomic_DNA"/>
</dbReference>
<dbReference type="EC" id="3.2.1.14" evidence="3"/>
<dbReference type="GO" id="GO:0006032">
    <property type="term" value="P:chitin catabolic process"/>
    <property type="evidence" value="ECO:0007669"/>
    <property type="project" value="UniProtKB-KW"/>
</dbReference>
<dbReference type="GO" id="GO:0000272">
    <property type="term" value="P:polysaccharide catabolic process"/>
    <property type="evidence" value="ECO:0007669"/>
    <property type="project" value="UniProtKB-KW"/>
</dbReference>
<proteinExistence type="inferred from homology"/>
<evidence type="ECO:0000256" key="10">
    <source>
        <dbReference type="ARBA" id="ARBA00023295"/>
    </source>
</evidence>
<keyword evidence="15" id="KW-1185">Reference proteome</keyword>
<evidence type="ECO:0000256" key="9">
    <source>
        <dbReference type="ARBA" id="ARBA00023277"/>
    </source>
</evidence>
<dbReference type="GO" id="GO:0005576">
    <property type="term" value="C:extracellular region"/>
    <property type="evidence" value="ECO:0007669"/>
    <property type="project" value="TreeGrafter"/>
</dbReference>
<dbReference type="SUPFAM" id="SSF51445">
    <property type="entry name" value="(Trans)glycosidases"/>
    <property type="match status" value="1"/>
</dbReference>
<reference evidence="14 15" key="1">
    <citation type="journal article" date="2024" name="Insects">
        <title>An Improved Chromosome-Level Genome Assembly of the Firefly Pyrocoelia pectoralis.</title>
        <authorList>
            <person name="Fu X."/>
            <person name="Meyer-Rochow V.B."/>
            <person name="Ballantyne L."/>
            <person name="Zhu X."/>
        </authorList>
    </citation>
    <scope>NUCLEOTIDE SEQUENCE [LARGE SCALE GENOMIC DNA]</scope>
    <source>
        <strain evidence="14">XCY_ONT2</strain>
    </source>
</reference>
<keyword evidence="7" id="KW-0146">Chitin degradation</keyword>
<comment type="caution">
    <text evidence="14">The sequence shown here is derived from an EMBL/GenBank/DDBJ whole genome shotgun (WGS) entry which is preliminary data.</text>
</comment>
<keyword evidence="8" id="KW-1015">Disulfide bond</keyword>
<dbReference type="PANTHER" id="PTHR11177:SF360">
    <property type="entry name" value="CHITINASE 4-RELATED"/>
    <property type="match status" value="1"/>
</dbReference>
<dbReference type="FunFam" id="3.10.50.10:FF:000004">
    <property type="entry name" value="Chitinase 5"/>
    <property type="match status" value="1"/>
</dbReference>
<dbReference type="CDD" id="cd02872">
    <property type="entry name" value="GH18_chitolectin_chitotriosidase"/>
    <property type="match status" value="1"/>
</dbReference>
<dbReference type="Gene3D" id="3.20.20.80">
    <property type="entry name" value="Glycosidases"/>
    <property type="match status" value="1"/>
</dbReference>
<evidence type="ECO:0000259" key="13">
    <source>
        <dbReference type="PROSITE" id="PS51910"/>
    </source>
</evidence>
<evidence type="ECO:0000256" key="2">
    <source>
        <dbReference type="ARBA" id="ARBA00009121"/>
    </source>
</evidence>
<dbReference type="GO" id="GO:0008843">
    <property type="term" value="F:endochitinase activity"/>
    <property type="evidence" value="ECO:0007669"/>
    <property type="project" value="UniProtKB-EC"/>
</dbReference>
<evidence type="ECO:0000256" key="1">
    <source>
        <dbReference type="ARBA" id="ARBA00000822"/>
    </source>
</evidence>
<dbReference type="InterPro" id="IPR001223">
    <property type="entry name" value="Glyco_hydro18_cat"/>
</dbReference>
<dbReference type="InterPro" id="IPR001579">
    <property type="entry name" value="Glyco_hydro_18_chit_AS"/>
</dbReference>
<comment type="catalytic activity">
    <reaction evidence="1">
        <text>Random endo-hydrolysis of N-acetyl-beta-D-glucosaminide (1-&gt;4)-beta-linkages in chitin and chitodextrins.</text>
        <dbReference type="EC" id="3.2.1.14"/>
    </reaction>
</comment>
<organism evidence="14 15">
    <name type="scientific">Pyrocoelia pectoralis</name>
    <dbReference type="NCBI Taxonomy" id="417401"/>
    <lineage>
        <taxon>Eukaryota</taxon>
        <taxon>Metazoa</taxon>
        <taxon>Ecdysozoa</taxon>
        <taxon>Arthropoda</taxon>
        <taxon>Hexapoda</taxon>
        <taxon>Insecta</taxon>
        <taxon>Pterygota</taxon>
        <taxon>Neoptera</taxon>
        <taxon>Endopterygota</taxon>
        <taxon>Coleoptera</taxon>
        <taxon>Polyphaga</taxon>
        <taxon>Elateriformia</taxon>
        <taxon>Elateroidea</taxon>
        <taxon>Lampyridae</taxon>
        <taxon>Lampyrinae</taxon>
        <taxon>Pyrocoelia</taxon>
    </lineage>
</organism>
<keyword evidence="5" id="KW-0732">Signal</keyword>
<accession>A0AAN7VKZ2</accession>
<dbReference type="InterPro" id="IPR029070">
    <property type="entry name" value="Chitinase_insertion_sf"/>
</dbReference>
<keyword evidence="9" id="KW-0119">Carbohydrate metabolism</keyword>
<protein>
    <recommendedName>
        <fullName evidence="3">chitinase</fullName>
        <ecNumber evidence="3">3.2.1.14</ecNumber>
    </recommendedName>
</protein>
<evidence type="ECO:0000256" key="5">
    <source>
        <dbReference type="ARBA" id="ARBA00022729"/>
    </source>
</evidence>
<keyword evidence="10 12" id="KW-0326">Glycosidase</keyword>
<evidence type="ECO:0000256" key="6">
    <source>
        <dbReference type="ARBA" id="ARBA00022801"/>
    </source>
</evidence>
<dbReference type="InterPro" id="IPR011583">
    <property type="entry name" value="Chitinase_II/V-like_cat"/>
</dbReference>
<dbReference type="InterPro" id="IPR050314">
    <property type="entry name" value="Glycosyl_Hydrlase_18"/>
</dbReference>
<evidence type="ECO:0000256" key="7">
    <source>
        <dbReference type="ARBA" id="ARBA00023024"/>
    </source>
</evidence>
<dbReference type="Gene3D" id="3.10.50.10">
    <property type="match status" value="1"/>
</dbReference>
<dbReference type="PROSITE" id="PS01095">
    <property type="entry name" value="GH18_1"/>
    <property type="match status" value="1"/>
</dbReference>
<dbReference type="SUPFAM" id="SSF54556">
    <property type="entry name" value="Chitinase insertion domain"/>
    <property type="match status" value="1"/>
</dbReference>
<evidence type="ECO:0000256" key="4">
    <source>
        <dbReference type="ARBA" id="ARBA00022669"/>
    </source>
</evidence>
<gene>
    <name evidence="14" type="ORF">RI129_004423</name>
</gene>
<keyword evidence="11" id="KW-0624">Polysaccharide degradation</keyword>
<dbReference type="SMART" id="SM00636">
    <property type="entry name" value="Glyco_18"/>
    <property type="match status" value="1"/>
</dbReference>
<dbReference type="GO" id="GO:0008061">
    <property type="term" value="F:chitin binding"/>
    <property type="evidence" value="ECO:0007669"/>
    <property type="project" value="UniProtKB-KW"/>
</dbReference>
<evidence type="ECO:0000256" key="3">
    <source>
        <dbReference type="ARBA" id="ARBA00012729"/>
    </source>
</evidence>
<evidence type="ECO:0000313" key="14">
    <source>
        <dbReference type="EMBL" id="KAK5645959.1"/>
    </source>
</evidence>
<dbReference type="AlphaFoldDB" id="A0AAN7VKZ2"/>
<feature type="domain" description="GH18" evidence="13">
    <location>
        <begin position="11"/>
        <end position="340"/>
    </location>
</feature>
<name>A0AAN7VKZ2_9COLE</name>
<sequence length="340" mass="37198">MVANLLHMARSKLVCYYSSWSVYRSGNGAFNVEDIDPHLCTHLIYAFIGIDATGSIRILDSWNDIDKGAFRRFNELKSKNRNLKTLIAVGGWREGSEAYSRMAGDRALRLNFINSAIKFMTTHGFDGFDIDWEYPAQRGGVPADKANFATLVREFRTAIGTRFLLSIATGATGNHIATSYDVPSLAINVDFINVMTYDLHGSWSGVTGANAPLYSTTGVSVSQCIDAWIANGTNPSKIVMGIPVYGRTFTLANPAVNGMGAPAPQPGNPGPFTQEAGIIGYNEMCVDLQTNPWTVVWDNARKVPYMEFLRQRGLGGAMGWSIETDDFRGVRGRVAIGIQT</sequence>
<dbReference type="PROSITE" id="PS51910">
    <property type="entry name" value="GH18_2"/>
    <property type="match status" value="1"/>
</dbReference>
<comment type="similarity">
    <text evidence="2">Belongs to the glycosyl hydrolase 18 family. Chitinase class II subfamily.</text>
</comment>
<evidence type="ECO:0000313" key="15">
    <source>
        <dbReference type="Proteomes" id="UP001329430"/>
    </source>
</evidence>
<dbReference type="PANTHER" id="PTHR11177">
    <property type="entry name" value="CHITINASE"/>
    <property type="match status" value="1"/>
</dbReference>
<keyword evidence="4" id="KW-0147">Chitin-binding</keyword>
<keyword evidence="6 12" id="KW-0378">Hydrolase</keyword>